<comment type="caution">
    <text evidence="4">The sequence shown here is derived from an EMBL/GenBank/DDBJ whole genome shotgun (WGS) entry which is preliminary data.</text>
</comment>
<dbReference type="EMBL" id="SADE01000002">
    <property type="protein sequence ID" value="RVU36094.1"/>
    <property type="molecule type" value="Genomic_DNA"/>
</dbReference>
<proteinExistence type="predicted"/>
<evidence type="ECO:0000256" key="3">
    <source>
        <dbReference type="ARBA" id="ARBA00023002"/>
    </source>
</evidence>
<name>A0A437QNN2_9PROT</name>
<gene>
    <name evidence="4" type="ORF">EOI86_12740</name>
</gene>
<evidence type="ECO:0000313" key="4">
    <source>
        <dbReference type="EMBL" id="RVU36094.1"/>
    </source>
</evidence>
<dbReference type="Proteomes" id="UP000287447">
    <property type="component" value="Unassembled WGS sequence"/>
</dbReference>
<dbReference type="GO" id="GO:0009236">
    <property type="term" value="P:cobalamin biosynthetic process"/>
    <property type="evidence" value="ECO:0007669"/>
    <property type="project" value="UniProtKB-UniPathway"/>
</dbReference>
<dbReference type="GO" id="GO:0016994">
    <property type="term" value="F:precorrin-6A reductase activity"/>
    <property type="evidence" value="ECO:0007669"/>
    <property type="project" value="InterPro"/>
</dbReference>
<dbReference type="OrthoDB" id="5183775at2"/>
<accession>A0A437QNN2</accession>
<dbReference type="PROSITE" id="PS51014">
    <property type="entry name" value="COBK_CBIJ"/>
    <property type="match status" value="1"/>
</dbReference>
<dbReference type="NCBIfam" id="TIGR00715">
    <property type="entry name" value="precor6x_red"/>
    <property type="match status" value="1"/>
</dbReference>
<dbReference type="PANTHER" id="PTHR36925">
    <property type="entry name" value="COBALT-PRECORRIN-6A REDUCTASE"/>
    <property type="match status" value="1"/>
</dbReference>
<reference evidence="5" key="1">
    <citation type="submission" date="2019-01" db="EMBL/GenBank/DDBJ databases">
        <title>Gri0909 isolated from a small marine red alga.</title>
        <authorList>
            <person name="Kim J."/>
            <person name="Jeong S.E."/>
            <person name="Jeon C.O."/>
        </authorList>
    </citation>
    <scope>NUCLEOTIDE SEQUENCE [LARGE SCALE GENOMIC DNA]</scope>
    <source>
        <strain evidence="5">Gri0909</strain>
    </source>
</reference>
<organism evidence="4 5">
    <name type="scientific">Hwanghaeella grinnelliae</name>
    <dbReference type="NCBI Taxonomy" id="2500179"/>
    <lineage>
        <taxon>Bacteria</taxon>
        <taxon>Pseudomonadati</taxon>
        <taxon>Pseudomonadota</taxon>
        <taxon>Alphaproteobacteria</taxon>
        <taxon>Rhodospirillales</taxon>
        <taxon>Rhodospirillaceae</taxon>
        <taxon>Hwanghaeella</taxon>
    </lineage>
</organism>
<dbReference type="UniPathway" id="UPA00148"/>
<evidence type="ECO:0000256" key="2">
    <source>
        <dbReference type="ARBA" id="ARBA00022573"/>
    </source>
</evidence>
<comment type="pathway">
    <text evidence="1">Cofactor biosynthesis; adenosylcobalamin biosynthesis.</text>
</comment>
<protein>
    <submittedName>
        <fullName evidence="4">Cobalt-precorrin-6A reductase</fullName>
        <ecNumber evidence="4">1.3.1.106</ecNumber>
    </submittedName>
</protein>
<dbReference type="Pfam" id="PF02571">
    <property type="entry name" value="CbiJ"/>
    <property type="match status" value="1"/>
</dbReference>
<evidence type="ECO:0000256" key="1">
    <source>
        <dbReference type="ARBA" id="ARBA00004953"/>
    </source>
</evidence>
<dbReference type="NCBIfam" id="NF005968">
    <property type="entry name" value="PRK08057.1-2"/>
    <property type="match status" value="1"/>
</dbReference>
<evidence type="ECO:0000313" key="5">
    <source>
        <dbReference type="Proteomes" id="UP000287447"/>
    </source>
</evidence>
<keyword evidence="3 4" id="KW-0560">Oxidoreductase</keyword>
<keyword evidence="2" id="KW-0169">Cobalamin biosynthesis</keyword>
<dbReference type="AlphaFoldDB" id="A0A437QNN2"/>
<keyword evidence="5" id="KW-1185">Reference proteome</keyword>
<dbReference type="RefSeq" id="WP_127765570.1">
    <property type="nucleotide sequence ID" value="NZ_SADE01000002.1"/>
</dbReference>
<dbReference type="InterPro" id="IPR003723">
    <property type="entry name" value="Precorrin-6x_reduct"/>
</dbReference>
<dbReference type="EC" id="1.3.1.106" evidence="4"/>
<dbReference type="PANTHER" id="PTHR36925:SF1">
    <property type="entry name" value="COBALT-PRECORRIN-6A REDUCTASE"/>
    <property type="match status" value="1"/>
</dbReference>
<sequence length="252" mass="25902">MATVSKVLILGGTGEAVALAQALDAAFGPALAVVTSLAGRTKAPTRPLGDIRVGGFGGVPGLTQYLRDGGIDAVIDATHPFAARITANAVAACAATGVPRLRLDRPAWTPAPGDDWRLVPDLHAAAALLPALGGRAFLTVGSSDLGPFKEVPDVRLWARMIEPPAPEDLPKACTVIQGRGPFSLADEEAFLRENRIDILVTKNSGGAAAAAKLTAARGLGLPVVMVDRPPSPPGDSVPTAEDAVEWLRPLVP</sequence>